<dbReference type="Gene3D" id="3.30.70.270">
    <property type="match status" value="1"/>
</dbReference>
<feature type="non-terminal residue" evidence="4">
    <location>
        <position position="1"/>
    </location>
</feature>
<dbReference type="SUPFAM" id="SSF57756">
    <property type="entry name" value="Retrovirus zinc finger-like domains"/>
    <property type="match status" value="1"/>
</dbReference>
<accession>A0A371HJE1</accession>
<dbReference type="InterPro" id="IPR001878">
    <property type="entry name" value="Znf_CCHC"/>
</dbReference>
<dbReference type="GO" id="GO:0008270">
    <property type="term" value="F:zinc ion binding"/>
    <property type="evidence" value="ECO:0007669"/>
    <property type="project" value="UniProtKB-KW"/>
</dbReference>
<keyword evidence="1" id="KW-0862">Zinc</keyword>
<feature type="compositionally biased region" description="Basic and acidic residues" evidence="2">
    <location>
        <begin position="133"/>
        <end position="146"/>
    </location>
</feature>
<sequence length="457" mass="53524">MVVRFITLEFGDYALVLWTQMLEDIRRGVGYPCEDWVALKRLMRSGFVLPSYTRDFHNKLQRLYQGSRSVEEYHKEMEINLMEVIMTWLLHGLNKEIQYRCKLGEGVHLGRPMLALVVGREKRKRRLRREKSPKKGIDSSLGRKETTSTPTPMTLRTSNIKCFKCLGKGHIAFKCPNRQVMIVKDDGEIESDSSLGYEVEILSDDSHYEGDLLVLYPPFTIVHRSPYKLQWLSERGESLVDKQVKAIFTLGRYKDKVVYDMVPMEATHLLLGRPCQYDKNVIHDGVTNRFTFVHFGQRFVLKPLSPRAVHEDQKKMKVKREVERKTESKLKKERENEIEKRKERWKQKFARVVPRCVFKGCTSWIATLERTNLEEAIEIQKKVGKLIEKGWVRMSMGQCAMPMILVHPIPCLDDLLNELHGSNICSKIDLRSGYHQIRVREGDKLKIAFKTKFWLYE</sequence>
<proteinExistence type="predicted"/>
<evidence type="ECO:0000259" key="3">
    <source>
        <dbReference type="PROSITE" id="PS50158"/>
    </source>
</evidence>
<evidence type="ECO:0000256" key="1">
    <source>
        <dbReference type="PROSITE-ProRule" id="PRU00047"/>
    </source>
</evidence>
<comment type="caution">
    <text evidence="4">The sequence shown here is derived from an EMBL/GenBank/DDBJ whole genome shotgun (WGS) entry which is preliminary data.</text>
</comment>
<gene>
    <name evidence="4" type="primary">Tf2-8</name>
    <name evidence="4" type="ORF">CR513_13683</name>
</gene>
<keyword evidence="1" id="KW-0479">Metal-binding</keyword>
<keyword evidence="5" id="KW-1185">Reference proteome</keyword>
<protein>
    <submittedName>
        <fullName evidence="4">Tf2-8</fullName>
    </submittedName>
</protein>
<reference evidence="4" key="1">
    <citation type="submission" date="2018-05" db="EMBL/GenBank/DDBJ databases">
        <title>Draft genome of Mucuna pruriens seed.</title>
        <authorList>
            <person name="Nnadi N.E."/>
            <person name="Vos R."/>
            <person name="Hasami M.H."/>
            <person name="Devisetty U.K."/>
            <person name="Aguiy J.C."/>
        </authorList>
    </citation>
    <scope>NUCLEOTIDE SEQUENCE [LARGE SCALE GENOMIC DNA]</scope>
    <source>
        <strain evidence="4">JCA_2017</strain>
    </source>
</reference>
<dbReference type="InterPro" id="IPR036875">
    <property type="entry name" value="Znf_CCHC_sf"/>
</dbReference>
<dbReference type="Pfam" id="PF03732">
    <property type="entry name" value="Retrotrans_gag"/>
    <property type="match status" value="1"/>
</dbReference>
<keyword evidence="1" id="KW-0863">Zinc-finger</keyword>
<dbReference type="PROSITE" id="PS50158">
    <property type="entry name" value="ZF_CCHC"/>
    <property type="match status" value="1"/>
</dbReference>
<evidence type="ECO:0000313" key="5">
    <source>
        <dbReference type="Proteomes" id="UP000257109"/>
    </source>
</evidence>
<organism evidence="4 5">
    <name type="scientific">Mucuna pruriens</name>
    <name type="common">Velvet bean</name>
    <name type="synonym">Dolichos pruriens</name>
    <dbReference type="NCBI Taxonomy" id="157652"/>
    <lineage>
        <taxon>Eukaryota</taxon>
        <taxon>Viridiplantae</taxon>
        <taxon>Streptophyta</taxon>
        <taxon>Embryophyta</taxon>
        <taxon>Tracheophyta</taxon>
        <taxon>Spermatophyta</taxon>
        <taxon>Magnoliopsida</taxon>
        <taxon>eudicotyledons</taxon>
        <taxon>Gunneridae</taxon>
        <taxon>Pentapetalae</taxon>
        <taxon>rosids</taxon>
        <taxon>fabids</taxon>
        <taxon>Fabales</taxon>
        <taxon>Fabaceae</taxon>
        <taxon>Papilionoideae</taxon>
        <taxon>50 kb inversion clade</taxon>
        <taxon>NPAAA clade</taxon>
        <taxon>indigoferoid/millettioid clade</taxon>
        <taxon>Phaseoleae</taxon>
        <taxon>Mucuna</taxon>
    </lineage>
</organism>
<dbReference type="Proteomes" id="UP000257109">
    <property type="component" value="Unassembled WGS sequence"/>
</dbReference>
<dbReference type="EMBL" id="QJKJ01002455">
    <property type="protein sequence ID" value="RDY02812.1"/>
    <property type="molecule type" value="Genomic_DNA"/>
</dbReference>
<evidence type="ECO:0000313" key="4">
    <source>
        <dbReference type="EMBL" id="RDY02812.1"/>
    </source>
</evidence>
<dbReference type="Gene3D" id="3.10.10.10">
    <property type="entry name" value="HIV Type 1 Reverse Transcriptase, subunit A, domain 1"/>
    <property type="match status" value="1"/>
</dbReference>
<dbReference type="PANTHER" id="PTHR35046">
    <property type="entry name" value="ZINC KNUCKLE (CCHC-TYPE) FAMILY PROTEIN"/>
    <property type="match status" value="1"/>
</dbReference>
<evidence type="ECO:0000256" key="2">
    <source>
        <dbReference type="SAM" id="MobiDB-lite"/>
    </source>
</evidence>
<name>A0A371HJE1_MUCPR</name>
<dbReference type="SMART" id="SM00343">
    <property type="entry name" value="ZnF_C2HC"/>
    <property type="match status" value="1"/>
</dbReference>
<dbReference type="PANTHER" id="PTHR35046:SF9">
    <property type="entry name" value="RNA-DIRECTED DNA POLYMERASE"/>
    <property type="match status" value="1"/>
</dbReference>
<feature type="region of interest" description="Disordered" evidence="2">
    <location>
        <begin position="124"/>
        <end position="153"/>
    </location>
</feature>
<dbReference type="SUPFAM" id="SSF56672">
    <property type="entry name" value="DNA/RNA polymerases"/>
    <property type="match status" value="1"/>
</dbReference>
<dbReference type="InterPro" id="IPR043502">
    <property type="entry name" value="DNA/RNA_pol_sf"/>
</dbReference>
<dbReference type="InterPro" id="IPR005162">
    <property type="entry name" value="Retrotrans_gag_dom"/>
</dbReference>
<dbReference type="InterPro" id="IPR043128">
    <property type="entry name" value="Rev_trsase/Diguanyl_cyclase"/>
</dbReference>
<dbReference type="OrthoDB" id="1747743at2759"/>
<dbReference type="AlphaFoldDB" id="A0A371HJE1"/>
<dbReference type="GO" id="GO:0003676">
    <property type="term" value="F:nucleic acid binding"/>
    <property type="evidence" value="ECO:0007669"/>
    <property type="project" value="InterPro"/>
</dbReference>
<feature type="domain" description="CCHC-type" evidence="3">
    <location>
        <begin position="161"/>
        <end position="177"/>
    </location>
</feature>